<evidence type="ECO:0008006" key="3">
    <source>
        <dbReference type="Google" id="ProtNLM"/>
    </source>
</evidence>
<comment type="caution">
    <text evidence="1">The sequence shown here is derived from an EMBL/GenBank/DDBJ whole genome shotgun (WGS) entry which is preliminary data.</text>
</comment>
<dbReference type="AlphaFoldDB" id="A0A852STW8"/>
<reference evidence="1 2" key="1">
    <citation type="submission" date="2020-07" db="EMBL/GenBank/DDBJ databases">
        <title>Sequencing the genomes of 1000 actinobacteria strains.</title>
        <authorList>
            <person name="Klenk H.-P."/>
        </authorList>
    </citation>
    <scope>NUCLEOTIDE SEQUENCE [LARGE SCALE GENOMIC DNA]</scope>
    <source>
        <strain evidence="1 2">DSM 26474</strain>
    </source>
</reference>
<evidence type="ECO:0000313" key="2">
    <source>
        <dbReference type="Proteomes" id="UP000549913"/>
    </source>
</evidence>
<name>A0A852STW8_9MICO</name>
<organism evidence="1 2">
    <name type="scientific">Herbiconiux flava</name>
    <dbReference type="NCBI Taxonomy" id="881268"/>
    <lineage>
        <taxon>Bacteria</taxon>
        <taxon>Bacillati</taxon>
        <taxon>Actinomycetota</taxon>
        <taxon>Actinomycetes</taxon>
        <taxon>Micrococcales</taxon>
        <taxon>Microbacteriaceae</taxon>
        <taxon>Herbiconiux</taxon>
    </lineage>
</organism>
<proteinExistence type="predicted"/>
<dbReference type="EMBL" id="JACCBM010000001">
    <property type="protein sequence ID" value="NYD72307.1"/>
    <property type="molecule type" value="Genomic_DNA"/>
</dbReference>
<dbReference type="Proteomes" id="UP000549913">
    <property type="component" value="Unassembled WGS sequence"/>
</dbReference>
<accession>A0A852STW8</accession>
<dbReference type="RefSeq" id="WP_179549095.1">
    <property type="nucleotide sequence ID" value="NZ_BSEW01000002.1"/>
</dbReference>
<protein>
    <recommendedName>
        <fullName evidence="3">DNA-binding protein</fullName>
    </recommendedName>
</protein>
<sequence length="69" mass="7741">MDDDQPIGQWQPRTIWPGQLVGSRVACERYGIDRSTLTRRIKSGDIVPLARLDGAAYVFDLSDLPAERP</sequence>
<keyword evidence="2" id="KW-1185">Reference proteome</keyword>
<evidence type="ECO:0000313" key="1">
    <source>
        <dbReference type="EMBL" id="NYD72307.1"/>
    </source>
</evidence>
<gene>
    <name evidence="1" type="ORF">BJ984_003465</name>
</gene>